<comment type="function">
    <text evidence="4">Involved in peroxisome biosynthesis and integrity. Assembles membrane vesicles before the matrix proteins are translocated. As a docking factor for PEX19, is necessary for the import of peroxisomal membrane proteins in the peroxisomes.</text>
</comment>
<accession>A0A1I7XU73</accession>
<dbReference type="WBParaSite" id="Hba_21299">
    <property type="protein sequence ID" value="Hba_21299"/>
    <property type="gene ID" value="Hba_21299"/>
</dbReference>
<dbReference type="GO" id="GO:0045046">
    <property type="term" value="P:protein import into peroxisome membrane"/>
    <property type="evidence" value="ECO:0007669"/>
    <property type="project" value="TreeGrafter"/>
</dbReference>
<organism evidence="6 7">
    <name type="scientific">Heterorhabditis bacteriophora</name>
    <name type="common">Entomopathogenic nematode worm</name>
    <dbReference type="NCBI Taxonomy" id="37862"/>
    <lineage>
        <taxon>Eukaryota</taxon>
        <taxon>Metazoa</taxon>
        <taxon>Ecdysozoa</taxon>
        <taxon>Nematoda</taxon>
        <taxon>Chromadorea</taxon>
        <taxon>Rhabditida</taxon>
        <taxon>Rhabditina</taxon>
        <taxon>Rhabditomorpha</taxon>
        <taxon>Strongyloidea</taxon>
        <taxon>Heterorhabditidae</taxon>
        <taxon>Heterorhabditis</taxon>
    </lineage>
</organism>
<evidence type="ECO:0000256" key="3">
    <source>
        <dbReference type="ARBA" id="ARBA00022593"/>
    </source>
</evidence>
<dbReference type="PANTHER" id="PTHR28080:SF1">
    <property type="entry name" value="PEROXISOMAL BIOGENESIS FACTOR 3"/>
    <property type="match status" value="1"/>
</dbReference>
<dbReference type="GO" id="GO:0030674">
    <property type="term" value="F:protein-macromolecule adaptor activity"/>
    <property type="evidence" value="ECO:0007669"/>
    <property type="project" value="TreeGrafter"/>
</dbReference>
<evidence type="ECO:0000256" key="5">
    <source>
        <dbReference type="ARBA" id="ARBA00029630"/>
    </source>
</evidence>
<protein>
    <recommendedName>
        <fullName evidence="2">Peroxisomal biogenesis factor 3</fullName>
    </recommendedName>
    <alternativeName>
        <fullName evidence="5">Peroxisomal assembly protein PEX3</fullName>
    </alternativeName>
</protein>
<evidence type="ECO:0000313" key="6">
    <source>
        <dbReference type="Proteomes" id="UP000095283"/>
    </source>
</evidence>
<keyword evidence="6" id="KW-1185">Reference proteome</keyword>
<dbReference type="Proteomes" id="UP000095283">
    <property type="component" value="Unplaced"/>
</dbReference>
<evidence type="ECO:0000313" key="7">
    <source>
        <dbReference type="WBParaSite" id="Hba_21299"/>
    </source>
</evidence>
<evidence type="ECO:0000256" key="1">
    <source>
        <dbReference type="ARBA" id="ARBA00011494"/>
    </source>
</evidence>
<comment type="subunit">
    <text evidence="1">Interacts with PEX19.</text>
</comment>
<proteinExistence type="predicted"/>
<dbReference type="InterPro" id="IPR006966">
    <property type="entry name" value="Peroxin-3"/>
</dbReference>
<keyword evidence="3" id="KW-0962">Peroxisome biogenesis</keyword>
<evidence type="ECO:0000256" key="4">
    <source>
        <dbReference type="ARBA" id="ARBA00025338"/>
    </source>
</evidence>
<dbReference type="PANTHER" id="PTHR28080">
    <property type="entry name" value="PEROXISOMAL BIOGENESIS FACTOR 3"/>
    <property type="match status" value="1"/>
</dbReference>
<name>A0A1I7XU73_HETBA</name>
<sequence>MTVWDFVKRHKGKIIAGGVLIGGALTYASQSLKHGNQAMLIRSYETDSLKIQARRHYVFDTNQRSCDQSLTDLVPSIKALVQSRFDVDILIKELQNNFDMSSQQKIEIWQKIKDGVSAKLFIYDEGFSSSRDISIPQLLDLAERMTIEECSDISLMNGVNKEDVRSILDRIDRRLAVADSRHFSQFIAPLYEKDVCWEF</sequence>
<dbReference type="AlphaFoldDB" id="A0A1I7XU73"/>
<evidence type="ECO:0000256" key="2">
    <source>
        <dbReference type="ARBA" id="ARBA00014294"/>
    </source>
</evidence>
<dbReference type="GO" id="GO:0005778">
    <property type="term" value="C:peroxisomal membrane"/>
    <property type="evidence" value="ECO:0007669"/>
    <property type="project" value="InterPro"/>
</dbReference>
<reference evidence="7" key="1">
    <citation type="submission" date="2016-11" db="UniProtKB">
        <authorList>
            <consortium name="WormBaseParasite"/>
        </authorList>
    </citation>
    <scope>IDENTIFICATION</scope>
</reference>